<dbReference type="InterPro" id="IPR021952">
    <property type="entry name" value="Flpp3-like"/>
</dbReference>
<organism evidence="1 2">
    <name type="scientific">Candidatus Desulfaltia bathyphila</name>
    <dbReference type="NCBI Taxonomy" id="2841697"/>
    <lineage>
        <taxon>Bacteria</taxon>
        <taxon>Pseudomonadati</taxon>
        <taxon>Thermodesulfobacteriota</taxon>
        <taxon>Desulfobacteria</taxon>
        <taxon>Desulfobacterales</taxon>
        <taxon>Desulfobacterales incertae sedis</taxon>
        <taxon>Candidatus Desulfaltia</taxon>
    </lineage>
</organism>
<proteinExistence type="predicted"/>
<accession>A0A8J6N5Y0</accession>
<dbReference type="Pfam" id="PF12092">
    <property type="entry name" value="DUF3568"/>
    <property type="match status" value="1"/>
</dbReference>
<evidence type="ECO:0000313" key="1">
    <source>
        <dbReference type="EMBL" id="MBC8199225.1"/>
    </source>
</evidence>
<gene>
    <name evidence="1" type="ORF">H8E80_04160</name>
</gene>
<reference evidence="1 2" key="1">
    <citation type="submission" date="2020-08" db="EMBL/GenBank/DDBJ databases">
        <title>Bridging the membrane lipid divide: bacteria of the FCB group superphylum have the potential to synthesize archaeal ether lipids.</title>
        <authorList>
            <person name="Villanueva L."/>
            <person name="Von Meijenfeldt F.A.B."/>
            <person name="Westbye A.B."/>
            <person name="Yadav S."/>
            <person name="Hopmans E.C."/>
            <person name="Dutilh B.E."/>
            <person name="Sinninghe Damste J.S."/>
        </authorList>
    </citation>
    <scope>NUCLEOTIDE SEQUENCE [LARGE SCALE GENOMIC DNA]</scope>
    <source>
        <strain evidence="1">NIOZ-UU82</strain>
    </source>
</reference>
<sequence>MIPILLACCLITTGCAFFVVGVGTGAAVCTYKCGELKKSYQASLDKTIIACTAALKSLKITITGKTPVGITAIIKGRCSDKTSVKIKIVMITDRITEVSVRSGIVGVWSKKRSELIHASIAQRL</sequence>
<evidence type="ECO:0000313" key="2">
    <source>
        <dbReference type="Proteomes" id="UP000603545"/>
    </source>
</evidence>
<dbReference type="Proteomes" id="UP000603545">
    <property type="component" value="Unassembled WGS sequence"/>
</dbReference>
<protein>
    <submittedName>
        <fullName evidence="1">DUF3568 family protein</fullName>
    </submittedName>
</protein>
<comment type="caution">
    <text evidence="1">The sequence shown here is derived from an EMBL/GenBank/DDBJ whole genome shotgun (WGS) entry which is preliminary data.</text>
</comment>
<dbReference type="EMBL" id="JACNLL010000042">
    <property type="protein sequence ID" value="MBC8199225.1"/>
    <property type="molecule type" value="Genomic_DNA"/>
</dbReference>
<name>A0A8J6N5Y0_9BACT</name>
<dbReference type="AlphaFoldDB" id="A0A8J6N5Y0"/>